<keyword evidence="2" id="KW-0732">Signal</keyword>
<feature type="compositionally biased region" description="Low complexity" evidence="1">
    <location>
        <begin position="100"/>
        <end position="134"/>
    </location>
</feature>
<dbReference type="AlphaFoldDB" id="A0AAD5XNU4"/>
<name>A0AAD5XNU4_9FUNG</name>
<dbReference type="SUPFAM" id="SSF47240">
    <property type="entry name" value="Ferritin-like"/>
    <property type="match status" value="1"/>
</dbReference>
<dbReference type="PANTHER" id="PTHR31694">
    <property type="entry name" value="DESICCATION-LIKE PROTEIN"/>
    <property type="match status" value="1"/>
</dbReference>
<evidence type="ECO:0000256" key="2">
    <source>
        <dbReference type="SAM" id="SignalP"/>
    </source>
</evidence>
<protein>
    <recommendedName>
        <fullName evidence="5">Stress response protein rds1p</fullName>
    </recommendedName>
</protein>
<reference evidence="3" key="1">
    <citation type="submission" date="2020-05" db="EMBL/GenBank/DDBJ databases">
        <title>Phylogenomic resolution of chytrid fungi.</title>
        <authorList>
            <person name="Stajich J.E."/>
            <person name="Amses K."/>
            <person name="Simmons R."/>
            <person name="Seto K."/>
            <person name="Myers J."/>
            <person name="Bonds A."/>
            <person name="Quandt C.A."/>
            <person name="Barry K."/>
            <person name="Liu P."/>
            <person name="Grigoriev I."/>
            <person name="Longcore J.E."/>
            <person name="James T.Y."/>
        </authorList>
    </citation>
    <scope>NUCLEOTIDE SEQUENCE</scope>
    <source>
        <strain evidence="3">JEL0379</strain>
    </source>
</reference>
<evidence type="ECO:0000256" key="1">
    <source>
        <dbReference type="SAM" id="MobiDB-lite"/>
    </source>
</evidence>
<evidence type="ECO:0000313" key="3">
    <source>
        <dbReference type="EMBL" id="KAJ3180001.1"/>
    </source>
</evidence>
<evidence type="ECO:0000313" key="4">
    <source>
        <dbReference type="Proteomes" id="UP001212152"/>
    </source>
</evidence>
<proteinExistence type="predicted"/>
<keyword evidence="4" id="KW-1185">Reference proteome</keyword>
<dbReference type="InterPro" id="IPR052965">
    <property type="entry name" value="Pigment-catalase-like"/>
</dbReference>
<dbReference type="Proteomes" id="UP001212152">
    <property type="component" value="Unassembled WGS sequence"/>
</dbReference>
<dbReference type="Pfam" id="PF13668">
    <property type="entry name" value="Ferritin_2"/>
    <property type="match status" value="1"/>
</dbReference>
<comment type="caution">
    <text evidence="3">The sequence shown here is derived from an EMBL/GenBank/DDBJ whole genome shotgun (WGS) entry which is preliminary data.</text>
</comment>
<accession>A0AAD5XNU4</accession>
<feature type="region of interest" description="Disordered" evidence="1">
    <location>
        <begin position="63"/>
        <end position="134"/>
    </location>
</feature>
<organism evidence="3 4">
    <name type="scientific">Geranomyces variabilis</name>
    <dbReference type="NCBI Taxonomy" id="109894"/>
    <lineage>
        <taxon>Eukaryota</taxon>
        <taxon>Fungi</taxon>
        <taxon>Fungi incertae sedis</taxon>
        <taxon>Chytridiomycota</taxon>
        <taxon>Chytridiomycota incertae sedis</taxon>
        <taxon>Chytridiomycetes</taxon>
        <taxon>Spizellomycetales</taxon>
        <taxon>Powellomycetaceae</taxon>
        <taxon>Geranomyces</taxon>
    </lineage>
</organism>
<evidence type="ECO:0008006" key="5">
    <source>
        <dbReference type="Google" id="ProtNLM"/>
    </source>
</evidence>
<dbReference type="InterPro" id="IPR009078">
    <property type="entry name" value="Ferritin-like_SF"/>
</dbReference>
<feature type="chain" id="PRO_5041938608" description="Stress response protein rds1p" evidence="2">
    <location>
        <begin position="22"/>
        <end position="435"/>
    </location>
</feature>
<dbReference type="PANTHER" id="PTHR31694:SF26">
    <property type="entry name" value="OS05G0151100 PROTEIN"/>
    <property type="match status" value="1"/>
</dbReference>
<feature type="compositionally biased region" description="Low complexity" evidence="1">
    <location>
        <begin position="63"/>
        <end position="92"/>
    </location>
</feature>
<dbReference type="EMBL" id="JADGJQ010000018">
    <property type="protein sequence ID" value="KAJ3180001.1"/>
    <property type="molecule type" value="Genomic_DNA"/>
</dbReference>
<sequence length="435" mass="44265">MLVKSLASLFVLAASASVTLARPVANPEAGELEFMRRQDAGASAPIPTDVAVTIMSAPSATEVAAPAPSSAPSSAPSTEPSVTVAASPASASQQPDVVITGQTAAGGQPTTGGQTNGTTSAPPATSSGAPTTPGPSTDLFVLNYALTLEHLESTFYKTALAKFSAADFQSAGFDPAIRDQFLTVQSHEDIHVTTLTSVIESTFGAGNAVPACEYNFALDTVSGFIATAAALERTGVQAYTGAIKFISTDSVKTAGAAIATVEGRHSAILNAISTTKVNGVVSNVNPIPGAFDTPLGFTPVFSIAAPFIKACPFTLPVVPFPSLTLATPIGKFGDNVGLLFTATLTDAQLTTPGALQCAFLFGLAQKRTPVTITTDKATGGMLANCQSPDATGFQELMVFVTNADRDVSLSDDAHVVAGPTTFTVLEKTKVSVKTA</sequence>
<gene>
    <name evidence="3" type="ORF">HDU87_002224</name>
</gene>
<feature type="signal peptide" evidence="2">
    <location>
        <begin position="1"/>
        <end position="21"/>
    </location>
</feature>